<feature type="domain" description="C2H2-type" evidence="12">
    <location>
        <begin position="166"/>
        <end position="193"/>
    </location>
</feature>
<feature type="domain" description="C2H2-type" evidence="12">
    <location>
        <begin position="194"/>
        <end position="217"/>
    </location>
</feature>
<dbReference type="EMBL" id="JARKHS020008162">
    <property type="protein sequence ID" value="KAK8781022.1"/>
    <property type="molecule type" value="Genomic_DNA"/>
</dbReference>
<evidence type="ECO:0000256" key="11">
    <source>
        <dbReference type="SAM" id="MobiDB-lite"/>
    </source>
</evidence>
<dbReference type="Proteomes" id="UP001321473">
    <property type="component" value="Unassembled WGS sequence"/>
</dbReference>
<protein>
    <recommendedName>
        <fullName evidence="12">C2H2-type domain-containing protein</fullName>
    </recommendedName>
</protein>
<gene>
    <name evidence="13" type="ORF">V5799_017637</name>
</gene>
<keyword evidence="5" id="KW-0862">Zinc</keyword>
<keyword evidence="3" id="KW-0677">Repeat</keyword>
<evidence type="ECO:0000313" key="14">
    <source>
        <dbReference type="Proteomes" id="UP001321473"/>
    </source>
</evidence>
<dbReference type="PROSITE" id="PS50157">
    <property type="entry name" value="ZINC_FINGER_C2H2_2"/>
    <property type="match status" value="2"/>
</dbReference>
<evidence type="ECO:0000256" key="8">
    <source>
        <dbReference type="ARBA" id="ARBA00023242"/>
    </source>
</evidence>
<organism evidence="13 14">
    <name type="scientific">Amblyomma americanum</name>
    <name type="common">Lone star tick</name>
    <dbReference type="NCBI Taxonomy" id="6943"/>
    <lineage>
        <taxon>Eukaryota</taxon>
        <taxon>Metazoa</taxon>
        <taxon>Ecdysozoa</taxon>
        <taxon>Arthropoda</taxon>
        <taxon>Chelicerata</taxon>
        <taxon>Arachnida</taxon>
        <taxon>Acari</taxon>
        <taxon>Parasitiformes</taxon>
        <taxon>Ixodida</taxon>
        <taxon>Ixodoidea</taxon>
        <taxon>Ixodidae</taxon>
        <taxon>Amblyomminae</taxon>
        <taxon>Amblyomma</taxon>
    </lineage>
</organism>
<keyword evidence="2" id="KW-0479">Metal-binding</keyword>
<name>A0AAQ4F2P9_AMBAM</name>
<dbReference type="Gene3D" id="3.30.160.60">
    <property type="entry name" value="Classic Zinc Finger"/>
    <property type="match status" value="2"/>
</dbReference>
<dbReference type="PANTHER" id="PTHR23233">
    <property type="entry name" value="SAL-LIKE PROTEIN"/>
    <property type="match status" value="1"/>
</dbReference>
<dbReference type="InterPro" id="IPR036236">
    <property type="entry name" value="Znf_C2H2_sf"/>
</dbReference>
<dbReference type="InterPro" id="IPR051565">
    <property type="entry name" value="Sal_C2H2-zinc-finger"/>
</dbReference>
<dbReference type="GO" id="GO:0008270">
    <property type="term" value="F:zinc ion binding"/>
    <property type="evidence" value="ECO:0007669"/>
    <property type="project" value="UniProtKB-KW"/>
</dbReference>
<evidence type="ECO:0000256" key="10">
    <source>
        <dbReference type="PROSITE-ProRule" id="PRU00042"/>
    </source>
</evidence>
<dbReference type="Pfam" id="PF00096">
    <property type="entry name" value="zf-C2H2"/>
    <property type="match status" value="2"/>
</dbReference>
<dbReference type="FunFam" id="3.30.160.60:FF:000110">
    <property type="entry name" value="Zinc finger protein-like"/>
    <property type="match status" value="1"/>
</dbReference>
<sequence>MRKQHTNPVTKRIKPGKTSEDDPIRLTARHFIAKVPQTSAQGVRTQRSYGRDLAFLAAWPSSLVVTPVPECATEQRALLPVPPPLMSMTSVTQHGAALPVPFSPAAFHGDVAARGPCALSDNQCDSATSSAVHGRPMDIAVEPSVRPLGGVQDTLTPLSSRAPKPFSCHVCPMSFGFHSQLQVHLRSHTKETPFRCPHCFKGFSQKGNFNRHMRIHM</sequence>
<keyword evidence="6" id="KW-0805">Transcription regulation</keyword>
<dbReference type="GO" id="GO:0000981">
    <property type="term" value="F:DNA-binding transcription factor activity, RNA polymerase II-specific"/>
    <property type="evidence" value="ECO:0007669"/>
    <property type="project" value="TreeGrafter"/>
</dbReference>
<evidence type="ECO:0000256" key="7">
    <source>
        <dbReference type="ARBA" id="ARBA00023163"/>
    </source>
</evidence>
<keyword evidence="7" id="KW-0804">Transcription</keyword>
<dbReference type="InterPro" id="IPR013087">
    <property type="entry name" value="Znf_C2H2_type"/>
</dbReference>
<evidence type="ECO:0000256" key="2">
    <source>
        <dbReference type="ARBA" id="ARBA00022723"/>
    </source>
</evidence>
<accession>A0AAQ4F2P9</accession>
<evidence type="ECO:0000256" key="6">
    <source>
        <dbReference type="ARBA" id="ARBA00023015"/>
    </source>
</evidence>
<proteinExistence type="inferred from homology"/>
<dbReference type="GO" id="GO:0000978">
    <property type="term" value="F:RNA polymerase II cis-regulatory region sequence-specific DNA binding"/>
    <property type="evidence" value="ECO:0007669"/>
    <property type="project" value="TreeGrafter"/>
</dbReference>
<dbReference type="PROSITE" id="PS00028">
    <property type="entry name" value="ZINC_FINGER_C2H2_1"/>
    <property type="match status" value="2"/>
</dbReference>
<comment type="caution">
    <text evidence="13">The sequence shown here is derived from an EMBL/GenBank/DDBJ whole genome shotgun (WGS) entry which is preliminary data.</text>
</comment>
<evidence type="ECO:0000313" key="13">
    <source>
        <dbReference type="EMBL" id="KAK8781022.1"/>
    </source>
</evidence>
<dbReference type="SMART" id="SM00355">
    <property type="entry name" value="ZnF_C2H2"/>
    <property type="match status" value="2"/>
</dbReference>
<comment type="subcellular location">
    <subcellularLocation>
        <location evidence="1">Nucleus</location>
    </subcellularLocation>
</comment>
<keyword evidence="8" id="KW-0539">Nucleus</keyword>
<evidence type="ECO:0000256" key="5">
    <source>
        <dbReference type="ARBA" id="ARBA00022833"/>
    </source>
</evidence>
<feature type="region of interest" description="Disordered" evidence="11">
    <location>
        <begin position="1"/>
        <end position="23"/>
    </location>
</feature>
<comment type="similarity">
    <text evidence="9">Belongs to the sal C2H2-type zinc-finger protein family.</text>
</comment>
<evidence type="ECO:0000256" key="1">
    <source>
        <dbReference type="ARBA" id="ARBA00004123"/>
    </source>
</evidence>
<dbReference type="AlphaFoldDB" id="A0AAQ4F2P9"/>
<keyword evidence="4 10" id="KW-0863">Zinc-finger</keyword>
<keyword evidence="14" id="KW-1185">Reference proteome</keyword>
<evidence type="ECO:0000256" key="4">
    <source>
        <dbReference type="ARBA" id="ARBA00022771"/>
    </source>
</evidence>
<dbReference type="GO" id="GO:0005634">
    <property type="term" value="C:nucleus"/>
    <property type="evidence" value="ECO:0007669"/>
    <property type="project" value="UniProtKB-SubCell"/>
</dbReference>
<feature type="compositionally biased region" description="Basic residues" evidence="11">
    <location>
        <begin position="1"/>
        <end position="15"/>
    </location>
</feature>
<dbReference type="PANTHER" id="PTHR23233:SF84">
    <property type="entry name" value="FI23031P1"/>
    <property type="match status" value="1"/>
</dbReference>
<dbReference type="SUPFAM" id="SSF57667">
    <property type="entry name" value="beta-beta-alpha zinc fingers"/>
    <property type="match status" value="1"/>
</dbReference>
<evidence type="ECO:0000256" key="9">
    <source>
        <dbReference type="ARBA" id="ARBA00038474"/>
    </source>
</evidence>
<evidence type="ECO:0000259" key="12">
    <source>
        <dbReference type="PROSITE" id="PS50157"/>
    </source>
</evidence>
<reference evidence="13 14" key="1">
    <citation type="journal article" date="2023" name="Arcadia Sci">
        <title>De novo assembly of a long-read Amblyomma americanum tick genome.</title>
        <authorList>
            <person name="Chou S."/>
            <person name="Poskanzer K.E."/>
            <person name="Rollins M."/>
            <person name="Thuy-Boun P.S."/>
        </authorList>
    </citation>
    <scope>NUCLEOTIDE SEQUENCE [LARGE SCALE GENOMIC DNA]</scope>
    <source>
        <strain evidence="13">F_SG_1</strain>
        <tissue evidence="13">Salivary glands</tissue>
    </source>
</reference>
<evidence type="ECO:0000256" key="3">
    <source>
        <dbReference type="ARBA" id="ARBA00022737"/>
    </source>
</evidence>